<sequence>MSDNKENIDNVPSANVVVVPKESVTEDLPKEQLVIAKAETAQKVATEFVLADKNLLSTEALEMTENIEALFREGKRFCIMKNYSEALKPLSEVLF</sequence>
<dbReference type="InParanoid" id="E4Y3L9"/>
<keyword evidence="2" id="KW-1185">Reference proteome</keyword>
<organism evidence="1 2">
    <name type="scientific">Oikopleura dioica</name>
    <name type="common">Tunicate</name>
    <dbReference type="NCBI Taxonomy" id="34765"/>
    <lineage>
        <taxon>Eukaryota</taxon>
        <taxon>Metazoa</taxon>
        <taxon>Chordata</taxon>
        <taxon>Tunicata</taxon>
        <taxon>Appendicularia</taxon>
        <taxon>Copelata</taxon>
        <taxon>Oikopleuridae</taxon>
        <taxon>Oikopleura</taxon>
    </lineage>
</organism>
<name>E4Y3L9_OIKDI</name>
<gene>
    <name evidence="1" type="ORF">GSOID_T00001578001</name>
</gene>
<proteinExistence type="predicted"/>
<accession>E4Y3L9</accession>
<dbReference type="AlphaFoldDB" id="E4Y3L9"/>
<reference evidence="1 2" key="1">
    <citation type="journal article" date="2010" name="Science">
        <title>Plasticity of animal genome architecture unmasked by rapid evolution of a pelagic tunicate.</title>
        <authorList>
            <person name="Denoeud F."/>
            <person name="Henriet S."/>
            <person name="Mungpakdee S."/>
            <person name="Aury J.M."/>
            <person name="Da Silva C."/>
            <person name="Brinkmann H."/>
            <person name="Mikhaleva J."/>
            <person name="Olsen L.C."/>
            <person name="Jubin C."/>
            <person name="Canestro C."/>
            <person name="Bouquet J.M."/>
            <person name="Danks G."/>
            <person name="Poulain J."/>
            <person name="Campsteijn C."/>
            <person name="Adamski M."/>
            <person name="Cross I."/>
            <person name="Yadetie F."/>
            <person name="Muffato M."/>
            <person name="Louis A."/>
            <person name="Butcher S."/>
            <person name="Tsagkogeorga G."/>
            <person name="Konrad A."/>
            <person name="Singh S."/>
            <person name="Jensen M.F."/>
            <person name="Cong E.H."/>
            <person name="Eikeseth-Otteraa H."/>
            <person name="Noel B."/>
            <person name="Anthouard V."/>
            <person name="Porcel B.M."/>
            <person name="Kachouri-Lafond R."/>
            <person name="Nishino A."/>
            <person name="Ugolini M."/>
            <person name="Chourrout P."/>
            <person name="Nishida H."/>
            <person name="Aasland R."/>
            <person name="Huzurbazar S."/>
            <person name="Westhof E."/>
            <person name="Delsuc F."/>
            <person name="Lehrach H."/>
            <person name="Reinhardt R."/>
            <person name="Weissenbach J."/>
            <person name="Roy S.W."/>
            <person name="Artiguenave F."/>
            <person name="Postlethwait J.H."/>
            <person name="Manak J.R."/>
            <person name="Thompson E.M."/>
            <person name="Jaillon O."/>
            <person name="Du Pasquier L."/>
            <person name="Boudinot P."/>
            <person name="Liberles D.A."/>
            <person name="Volff J.N."/>
            <person name="Philippe H."/>
            <person name="Lenhard B."/>
            <person name="Roest Crollius H."/>
            <person name="Wincker P."/>
            <person name="Chourrout D."/>
        </authorList>
    </citation>
    <scope>NUCLEOTIDE SEQUENCE [LARGE SCALE GENOMIC DNA]</scope>
</reference>
<evidence type="ECO:0000313" key="2">
    <source>
        <dbReference type="Proteomes" id="UP000001307"/>
    </source>
</evidence>
<dbReference type="EMBL" id="FN654198">
    <property type="protein sequence ID" value="CBY16415.1"/>
    <property type="molecule type" value="Genomic_DNA"/>
</dbReference>
<protein>
    <submittedName>
        <fullName evidence="1">Uncharacterized protein</fullName>
    </submittedName>
</protein>
<dbReference type="Proteomes" id="UP000001307">
    <property type="component" value="Unassembled WGS sequence"/>
</dbReference>
<evidence type="ECO:0000313" key="1">
    <source>
        <dbReference type="EMBL" id="CBY16415.1"/>
    </source>
</evidence>